<dbReference type="PANTHER" id="PTHR24567">
    <property type="entry name" value="CRP FAMILY TRANSCRIPTIONAL REGULATORY PROTEIN"/>
    <property type="match status" value="1"/>
</dbReference>
<dbReference type="InterPro" id="IPR000595">
    <property type="entry name" value="cNMP-bd_dom"/>
</dbReference>
<accession>A0ABS6FX68</accession>
<feature type="domain" description="Cyclic nucleotide-binding" evidence="1">
    <location>
        <begin position="29"/>
        <end position="129"/>
    </location>
</feature>
<protein>
    <submittedName>
        <fullName evidence="2">Crp/Fnr family transcriptional regulator</fullName>
    </submittedName>
</protein>
<dbReference type="CDD" id="cd00038">
    <property type="entry name" value="CAP_ED"/>
    <property type="match status" value="1"/>
</dbReference>
<evidence type="ECO:0000313" key="2">
    <source>
        <dbReference type="EMBL" id="MBU5674814.1"/>
    </source>
</evidence>
<dbReference type="InterPro" id="IPR012318">
    <property type="entry name" value="HTH_CRP"/>
</dbReference>
<gene>
    <name evidence="2" type="ORF">KQI88_00095</name>
</gene>
<dbReference type="SMART" id="SM00100">
    <property type="entry name" value="cNMP"/>
    <property type="match status" value="1"/>
</dbReference>
<evidence type="ECO:0000313" key="3">
    <source>
        <dbReference type="Proteomes" id="UP000779508"/>
    </source>
</evidence>
<dbReference type="InterPro" id="IPR050397">
    <property type="entry name" value="Env_Response_Regulators"/>
</dbReference>
<dbReference type="Pfam" id="PF00027">
    <property type="entry name" value="cNMP_binding"/>
    <property type="match status" value="1"/>
</dbReference>
<dbReference type="RefSeq" id="WP_216414335.1">
    <property type="nucleotide sequence ID" value="NZ_JAHLQK010000001.1"/>
</dbReference>
<dbReference type="PROSITE" id="PS50042">
    <property type="entry name" value="CNMP_BINDING_3"/>
    <property type="match status" value="1"/>
</dbReference>
<dbReference type="EMBL" id="JAHLQK010000001">
    <property type="protein sequence ID" value="MBU5674814.1"/>
    <property type="molecule type" value="Genomic_DNA"/>
</dbReference>
<name>A0ABS6FX68_9FIRM</name>
<comment type="caution">
    <text evidence="2">The sequence shown here is derived from an EMBL/GenBank/DDBJ whole genome shotgun (WGS) entry which is preliminary data.</text>
</comment>
<dbReference type="PANTHER" id="PTHR24567:SF26">
    <property type="entry name" value="REGULATORY PROTEIN YEIL"/>
    <property type="match status" value="1"/>
</dbReference>
<dbReference type="Pfam" id="PF13545">
    <property type="entry name" value="HTH_Crp_2"/>
    <property type="match status" value="1"/>
</dbReference>
<organism evidence="2 3">
    <name type="scientific">Alkaliphilus flagellatus</name>
    <dbReference type="NCBI Taxonomy" id="2841507"/>
    <lineage>
        <taxon>Bacteria</taxon>
        <taxon>Bacillati</taxon>
        <taxon>Bacillota</taxon>
        <taxon>Clostridia</taxon>
        <taxon>Peptostreptococcales</taxon>
        <taxon>Natronincolaceae</taxon>
        <taxon>Alkaliphilus</taxon>
    </lineage>
</organism>
<reference evidence="2 3" key="1">
    <citation type="submission" date="2021-06" db="EMBL/GenBank/DDBJ databases">
        <authorList>
            <person name="Sun Q."/>
            <person name="Li D."/>
        </authorList>
    </citation>
    <scope>NUCLEOTIDE SEQUENCE [LARGE SCALE GENOMIC DNA]</scope>
    <source>
        <strain evidence="2 3">MSJ-5</strain>
    </source>
</reference>
<evidence type="ECO:0000259" key="1">
    <source>
        <dbReference type="PROSITE" id="PS50042"/>
    </source>
</evidence>
<keyword evidence="3" id="KW-1185">Reference proteome</keyword>
<sequence>MKEVVNGKDKEILKYVSKYPNLQDWKVLHYPKNEVICYQGDIYPYFYVILSGQTNIYHTSEKGKSYSQSVYKEGNYFGELEIFDLKPYVCQIEALEDTTVMRLERQFFLKWIEEDKEINLYILRSICENFYNLSEKAINDTLYSLKYRVCLYLLESWEKNCKYEVEISKKYLSEKFVVTQRSINRVLKELAEKKLIVNSENTIQILDVKGIKLEIELEKML</sequence>
<proteinExistence type="predicted"/>
<dbReference type="Proteomes" id="UP000779508">
    <property type="component" value="Unassembled WGS sequence"/>
</dbReference>